<keyword evidence="2" id="KW-0479">Metal-binding</keyword>
<feature type="domain" description="Succinylglutamate desuccinylase/Aspartoacylase catalytic" evidence="6">
    <location>
        <begin position="30"/>
        <end position="106"/>
    </location>
</feature>
<comment type="cofactor">
    <cofactor evidence="1">
        <name>Zn(2+)</name>
        <dbReference type="ChEBI" id="CHEBI:29105"/>
    </cofactor>
</comment>
<organism evidence="7 8">
    <name type="scientific">Pseudaquabacterium inlustre</name>
    <dbReference type="NCBI Taxonomy" id="2984192"/>
    <lineage>
        <taxon>Bacteria</taxon>
        <taxon>Pseudomonadati</taxon>
        <taxon>Pseudomonadota</taxon>
        <taxon>Betaproteobacteria</taxon>
        <taxon>Burkholderiales</taxon>
        <taxon>Sphaerotilaceae</taxon>
        <taxon>Pseudaquabacterium</taxon>
    </lineage>
</organism>
<feature type="region of interest" description="Disordered" evidence="5">
    <location>
        <begin position="1"/>
        <end position="25"/>
    </location>
</feature>
<dbReference type="RefSeq" id="WP_341411596.1">
    <property type="nucleotide sequence ID" value="NZ_JBBUTH010000008.1"/>
</dbReference>
<sequence length="371" mass="38762">MQTVHHPLPSATPGTTRSLTSLHFGTPGSGPKALIQASLHADEVPGMLVAHHLRQRLAALEAAGRLRGEVVLVPAANPIGLGQWTLRSHQGRFEQTSGENFNRAYADLAPAVVDRVTGRLGTDATQNVATVRAALREAVAALPAASELQALRRALFSLAVDADWVLDLHCDGEGLLHFYTTPACWPGLQPLARCLGAEPVLLAEHSGGEPFDEACSMPWAHLAAQFPAHPIPQACLAVTVELRGEGDVSHALAAQDAAGIEQALALGGWMDGPVAEPPPLRCAATPLAGSMPLIAPHGGVIVFVRAPGERVKQGDTIAELIDPFTGALTPLQSPVDGLFFARENRRFAVAGMSVGKVAGTQAQRAGALLSP</sequence>
<dbReference type="PANTHER" id="PTHR37326">
    <property type="entry name" value="BLL3975 PROTEIN"/>
    <property type="match status" value="1"/>
</dbReference>
<dbReference type="CDD" id="cd06250">
    <property type="entry name" value="M14_PaAOTO_like"/>
    <property type="match status" value="1"/>
</dbReference>
<dbReference type="PANTHER" id="PTHR37326:SF1">
    <property type="entry name" value="BLL3975 PROTEIN"/>
    <property type="match status" value="1"/>
</dbReference>
<evidence type="ECO:0000256" key="1">
    <source>
        <dbReference type="ARBA" id="ARBA00001947"/>
    </source>
</evidence>
<reference evidence="7 8" key="1">
    <citation type="submission" date="2024-04" db="EMBL/GenBank/DDBJ databases">
        <title>Novel species of the genus Ideonella isolated from streams.</title>
        <authorList>
            <person name="Lu H."/>
        </authorList>
    </citation>
    <scope>NUCLEOTIDE SEQUENCE [LARGE SCALE GENOMIC DNA]</scope>
    <source>
        <strain evidence="7 8">DXS22W</strain>
    </source>
</reference>
<dbReference type="InterPro" id="IPR053138">
    <property type="entry name" value="N-alpha-Ac-DABA_deacetylase"/>
</dbReference>
<dbReference type="InterPro" id="IPR055438">
    <property type="entry name" value="AstE_AspA_cat"/>
</dbReference>
<evidence type="ECO:0000256" key="4">
    <source>
        <dbReference type="ARBA" id="ARBA00022833"/>
    </source>
</evidence>
<evidence type="ECO:0000259" key="6">
    <source>
        <dbReference type="Pfam" id="PF24827"/>
    </source>
</evidence>
<name>A0ABU9CMX0_9BURK</name>
<accession>A0ABU9CMX0</accession>
<dbReference type="Proteomes" id="UP001365405">
    <property type="component" value="Unassembled WGS sequence"/>
</dbReference>
<proteinExistence type="predicted"/>
<evidence type="ECO:0000256" key="3">
    <source>
        <dbReference type="ARBA" id="ARBA00022801"/>
    </source>
</evidence>
<evidence type="ECO:0000313" key="8">
    <source>
        <dbReference type="Proteomes" id="UP001365405"/>
    </source>
</evidence>
<gene>
    <name evidence="7" type="ORF">AACH10_16740</name>
</gene>
<evidence type="ECO:0000256" key="2">
    <source>
        <dbReference type="ARBA" id="ARBA00022723"/>
    </source>
</evidence>
<protein>
    <submittedName>
        <fullName evidence="7">Succinylglutamate desuccinylase/aspartoacylase family protein</fullName>
    </submittedName>
</protein>
<evidence type="ECO:0000256" key="5">
    <source>
        <dbReference type="SAM" id="MobiDB-lite"/>
    </source>
</evidence>
<dbReference type="Gene3D" id="3.40.630.10">
    <property type="entry name" value="Zn peptidases"/>
    <property type="match status" value="1"/>
</dbReference>
<evidence type="ECO:0000313" key="7">
    <source>
        <dbReference type="EMBL" id="MEK8051902.1"/>
    </source>
</evidence>
<keyword evidence="4" id="KW-0862">Zinc</keyword>
<feature type="compositionally biased region" description="Polar residues" evidence="5">
    <location>
        <begin position="12"/>
        <end position="23"/>
    </location>
</feature>
<dbReference type="SUPFAM" id="SSF53187">
    <property type="entry name" value="Zn-dependent exopeptidases"/>
    <property type="match status" value="1"/>
</dbReference>
<comment type="caution">
    <text evidence="7">The sequence shown here is derived from an EMBL/GenBank/DDBJ whole genome shotgun (WGS) entry which is preliminary data.</text>
</comment>
<dbReference type="EMBL" id="JBBUTH010000008">
    <property type="protein sequence ID" value="MEK8051902.1"/>
    <property type="molecule type" value="Genomic_DNA"/>
</dbReference>
<dbReference type="Pfam" id="PF24827">
    <property type="entry name" value="AstE_AspA_cat"/>
    <property type="match status" value="1"/>
</dbReference>
<keyword evidence="3" id="KW-0378">Hydrolase</keyword>
<keyword evidence="8" id="KW-1185">Reference proteome</keyword>